<name>A0A1V9Y128_9ACAR</name>
<dbReference type="InParanoid" id="A0A1V9Y128"/>
<dbReference type="EMBL" id="MNPL01001146">
    <property type="protein sequence ID" value="OQR79402.1"/>
    <property type="molecule type" value="Genomic_DNA"/>
</dbReference>
<dbReference type="Proteomes" id="UP000192247">
    <property type="component" value="Unassembled WGS sequence"/>
</dbReference>
<protein>
    <recommendedName>
        <fullName evidence="6">RING-type domain-containing protein</fullName>
    </recommendedName>
</protein>
<dbReference type="EMBL" id="MNPL01001146">
    <property type="protein sequence ID" value="OQR79403.1"/>
    <property type="molecule type" value="Genomic_DNA"/>
</dbReference>
<gene>
    <name evidence="4" type="ORF">BIW11_05761</name>
</gene>
<evidence type="ECO:0000256" key="3">
    <source>
        <dbReference type="ARBA" id="ARBA00022833"/>
    </source>
</evidence>
<dbReference type="OrthoDB" id="10526274at2759"/>
<comment type="caution">
    <text evidence="4">The sequence shown here is derived from an EMBL/GenBank/DDBJ whole genome shotgun (WGS) entry which is preliminary data.</text>
</comment>
<accession>A0A1V9Y128</accession>
<sequence>MFVRGLPEALTPGRVELQPLGSLGRYVKLCHSCKMFSPSAYLCECKHVYCTGCAIVEPTWEKGKDKKSPLVFCTKCKSKVSSDYFEVEEDVLGEMHFACPCGLNGPLREIKKHLWSAAKDHPVTVITAQFSKIYDQLADDVTKLKTELSRVMGVPTKKYFWINLGQLIQDQACSAKGISSGEPIPWEVSGYTCEFFCQVKLIDNDRYIGVFFRTSRVRTSRAPWPMKKLCIFNLYDINGRPIKTGMIDTFKTGQRVDADLMAPSTKKISGRGLVKFYKVLTLVDKMDEVLVNGRACFSAELREI</sequence>
<keyword evidence="5" id="KW-1185">Reference proteome</keyword>
<keyword evidence="1" id="KW-0479">Metal-binding</keyword>
<dbReference type="InterPro" id="IPR017907">
    <property type="entry name" value="Znf_RING_CS"/>
</dbReference>
<keyword evidence="3" id="KW-0862">Zinc</keyword>
<evidence type="ECO:0000256" key="2">
    <source>
        <dbReference type="ARBA" id="ARBA00022771"/>
    </source>
</evidence>
<dbReference type="PROSITE" id="PS00518">
    <property type="entry name" value="ZF_RING_1"/>
    <property type="match status" value="1"/>
</dbReference>
<dbReference type="AlphaFoldDB" id="A0A1V9Y128"/>
<evidence type="ECO:0000256" key="1">
    <source>
        <dbReference type="ARBA" id="ARBA00022723"/>
    </source>
</evidence>
<reference evidence="4 5" key="1">
    <citation type="journal article" date="2017" name="Gigascience">
        <title>Draft genome of the honey bee ectoparasitic mite, Tropilaelaps mercedesae, is shaped by the parasitic life history.</title>
        <authorList>
            <person name="Dong X."/>
            <person name="Armstrong S.D."/>
            <person name="Xia D."/>
            <person name="Makepeace B.L."/>
            <person name="Darby A.C."/>
            <person name="Kadowaki T."/>
        </authorList>
    </citation>
    <scope>NUCLEOTIDE SEQUENCE [LARGE SCALE GENOMIC DNA]</scope>
    <source>
        <strain evidence="4">Wuxi-XJTLU</strain>
    </source>
</reference>
<evidence type="ECO:0000313" key="5">
    <source>
        <dbReference type="Proteomes" id="UP000192247"/>
    </source>
</evidence>
<dbReference type="GO" id="GO:0008270">
    <property type="term" value="F:zinc ion binding"/>
    <property type="evidence" value="ECO:0007669"/>
    <property type="project" value="UniProtKB-KW"/>
</dbReference>
<proteinExistence type="predicted"/>
<evidence type="ECO:0000313" key="4">
    <source>
        <dbReference type="EMBL" id="OQR79402.1"/>
    </source>
</evidence>
<organism evidence="4 5">
    <name type="scientific">Tropilaelaps mercedesae</name>
    <dbReference type="NCBI Taxonomy" id="418985"/>
    <lineage>
        <taxon>Eukaryota</taxon>
        <taxon>Metazoa</taxon>
        <taxon>Ecdysozoa</taxon>
        <taxon>Arthropoda</taxon>
        <taxon>Chelicerata</taxon>
        <taxon>Arachnida</taxon>
        <taxon>Acari</taxon>
        <taxon>Parasitiformes</taxon>
        <taxon>Mesostigmata</taxon>
        <taxon>Gamasina</taxon>
        <taxon>Dermanyssoidea</taxon>
        <taxon>Laelapidae</taxon>
        <taxon>Tropilaelaps</taxon>
    </lineage>
</organism>
<evidence type="ECO:0008006" key="6">
    <source>
        <dbReference type="Google" id="ProtNLM"/>
    </source>
</evidence>
<keyword evidence="2" id="KW-0863">Zinc-finger</keyword>